<proteinExistence type="predicted"/>
<evidence type="ECO:0000313" key="2">
    <source>
        <dbReference type="Proteomes" id="UP000192328"/>
    </source>
</evidence>
<name>A0AC61PK81_9FIRM</name>
<protein>
    <submittedName>
        <fullName evidence="1">Excinuclease ABC subunit C</fullName>
    </submittedName>
</protein>
<keyword evidence="2" id="KW-1185">Reference proteome</keyword>
<dbReference type="EMBL" id="FWXZ01000002">
    <property type="protein sequence ID" value="SMC50651.1"/>
    <property type="molecule type" value="Genomic_DNA"/>
</dbReference>
<gene>
    <name evidence="1" type="ORF">SAMN06297397_1116</name>
</gene>
<sequence>MIRWSEKLEEKIRMLPDSPGCYLMKNAAGEIIYVGKAVNLKNRVRSYFRDTAHTPKVAAMIAHIDDFDILLCETNLEALILECNLIKLHKPYYNILLKDDKHYPYLKVDMRQPFPRLELCRKMEKDGARYFGPYIGANAVRQVIEAVRDVFPIRSCTQTLPPKTLKRPCMNYDIGRCLAPCAGKCTEETYREMMEGVLSFLGGDYEGVLKKLKKDMQDAAAAMRYEKAAAIRDKIRDVEGLMERQIALRTDRSEQDLIALAQDGLDAMIQILYVRGGRMVGGDHFALPREGGEEPGEIIASFMTQYYEQAGLIPRNVLCETLPEGAVEQLEAWLREKKGSAVTVATPRRGEKHELVLLAAKNAKDALLKRNARRTIHEERTVEAAKKLGQIIGMDRYPRRIEGYDISNTQGVQSVAAMVVFIDGEPARKEYRHFRIKTVEGANDFASLYETLSRRYAHAAREKEEGTEKGKFTDLPDLILIDGGPQQLRFARQAILDLGIEPPAMFGLAERLEEIWLPDAEEPILLDHHTPELQLVQRVRNEAHRFGIIHHRTLRGKASIHSQLEDIPGVGPARRKALLKAFGSLKAIREADPDALAAVPGMNRAAAEAVRAWAEK</sequence>
<organism evidence="1 2">
    <name type="scientific">Aristaeella lactis</name>
    <dbReference type="NCBI Taxonomy" id="3046383"/>
    <lineage>
        <taxon>Bacteria</taxon>
        <taxon>Bacillati</taxon>
        <taxon>Bacillota</taxon>
        <taxon>Clostridia</taxon>
        <taxon>Eubacteriales</taxon>
        <taxon>Aristaeellaceae</taxon>
        <taxon>Aristaeella</taxon>
    </lineage>
</organism>
<reference evidence="1" key="1">
    <citation type="submission" date="2017-04" db="EMBL/GenBank/DDBJ databases">
        <authorList>
            <person name="Varghese N."/>
            <person name="Submissions S."/>
        </authorList>
    </citation>
    <scope>NUCLEOTIDE SEQUENCE</scope>
    <source>
        <strain evidence="1">WTE2008</strain>
    </source>
</reference>
<comment type="caution">
    <text evidence="1">The sequence shown here is derived from an EMBL/GenBank/DDBJ whole genome shotgun (WGS) entry which is preliminary data.</text>
</comment>
<dbReference type="Proteomes" id="UP000192328">
    <property type="component" value="Unassembled WGS sequence"/>
</dbReference>
<evidence type="ECO:0000313" key="1">
    <source>
        <dbReference type="EMBL" id="SMC50651.1"/>
    </source>
</evidence>
<accession>A0AC61PK81</accession>